<reference evidence="1" key="1">
    <citation type="journal article" date="2020" name="Stud. Mycol.">
        <title>101 Dothideomycetes genomes: a test case for predicting lifestyles and emergence of pathogens.</title>
        <authorList>
            <person name="Haridas S."/>
            <person name="Albert R."/>
            <person name="Binder M."/>
            <person name="Bloem J."/>
            <person name="Labutti K."/>
            <person name="Salamov A."/>
            <person name="Andreopoulos B."/>
            <person name="Baker S."/>
            <person name="Barry K."/>
            <person name="Bills G."/>
            <person name="Bluhm B."/>
            <person name="Cannon C."/>
            <person name="Castanera R."/>
            <person name="Culley D."/>
            <person name="Daum C."/>
            <person name="Ezra D."/>
            <person name="Gonzalez J."/>
            <person name="Henrissat B."/>
            <person name="Kuo A."/>
            <person name="Liang C."/>
            <person name="Lipzen A."/>
            <person name="Lutzoni F."/>
            <person name="Magnuson J."/>
            <person name="Mondo S."/>
            <person name="Nolan M."/>
            <person name="Ohm R."/>
            <person name="Pangilinan J."/>
            <person name="Park H.-J."/>
            <person name="Ramirez L."/>
            <person name="Alfaro M."/>
            <person name="Sun H."/>
            <person name="Tritt A."/>
            <person name="Yoshinaga Y."/>
            <person name="Zwiers L.-H."/>
            <person name="Turgeon B."/>
            <person name="Goodwin S."/>
            <person name="Spatafora J."/>
            <person name="Crous P."/>
            <person name="Grigoriev I."/>
        </authorList>
    </citation>
    <scope>NUCLEOTIDE SEQUENCE</scope>
    <source>
        <strain evidence="1">CBS 525.71</strain>
    </source>
</reference>
<accession>A0ACB6RML1</accession>
<dbReference type="Proteomes" id="UP000799754">
    <property type="component" value="Unassembled WGS sequence"/>
</dbReference>
<organism evidence="1 2">
    <name type="scientific">Macroventuria anomochaeta</name>
    <dbReference type="NCBI Taxonomy" id="301207"/>
    <lineage>
        <taxon>Eukaryota</taxon>
        <taxon>Fungi</taxon>
        <taxon>Dikarya</taxon>
        <taxon>Ascomycota</taxon>
        <taxon>Pezizomycotina</taxon>
        <taxon>Dothideomycetes</taxon>
        <taxon>Pleosporomycetidae</taxon>
        <taxon>Pleosporales</taxon>
        <taxon>Pleosporineae</taxon>
        <taxon>Didymellaceae</taxon>
        <taxon>Macroventuria</taxon>
    </lineage>
</organism>
<proteinExistence type="predicted"/>
<dbReference type="EMBL" id="MU006739">
    <property type="protein sequence ID" value="KAF2623116.1"/>
    <property type="molecule type" value="Genomic_DNA"/>
</dbReference>
<protein>
    <submittedName>
        <fullName evidence="1">Uncharacterized protein</fullName>
    </submittedName>
</protein>
<name>A0ACB6RML1_9PLEO</name>
<keyword evidence="2" id="KW-1185">Reference proteome</keyword>
<sequence>MNRFDEMFDFEACDNNDQDVSLVAVNHLFSNGPDLFGHELSDELTESMASPRPAGFTEPFADETSHEHTSLLSSGGEYFDQSFDLFQKIDFGNDNTVFASLSAPQSMAQQSDDVRLGLIFDPTHPAVPLMPTPTVAPAALSVKTLPYPQIVPASVTAPNGVPLWPLIGMDNLPQASDTHQQQSWQVSANQQTQLFQPQPNAAQVQYMQAIQQWQIVENQPALSLQSSFQSPANGRSPQNVQSTQNSQQARDSPQQENILSDEQLALLQNGEHTECAHLAIQEPPRHAPNAAVLPTSTTPCPTVPPTAVSHGDDQEEWSEDIPRPHKACTKSTSRNVRIATPVQYRHDESLPQTLHVGLTFANLRQAETSMTTRYLESDWQAPSPDNTVPNTHQDRAKYVVMMFNAFQDTSECKDNQEGFSFLKRWLRPGYYNVQEMEKVCWHMLDIAERLHAHGPYATNIYCQDALKKLKASRGLTFEQRIVAICDMLKLSKFLCDNLMKGEGIEALVGAPKQKMSGAKTMMVQNQKRQKWIAFGRNEAPLHLAPGEDGILEPDEQNVIVNMANVSEPTQCKTKPKSKRSAPATTPRAKTNARSRTATREDSDDEDEHPVLLRRQSIFDNNVVDESDLEMADELQRFISSKPSPAPRTPSASPGKTSENAFSAFSVASPVFPLPPISAPVPLPTVSNYLGLPSAPASPASPESSLKPMPSTYAPSSQVRIPHAEIEAAGARAAEPEGASPKPISKNLEELRARRLARAAAEMKTNGQSCNHLINLIQSGKRAIGLSESESKDEQPDPPAKRQRKNAFSSAAREATPLSSDDGDESDASDKPGAEFLPADADEQDADEGEKSDQQANETESDNDEDTNEDDGDIEGEDQDEEGASQQPEVASPTRPPSTNRKRKRNDMSKSGHNTFSTWPLVAVNLHRSKKSKKPEHQDQESEDKAAPLAKRAKKGNDEPTHKSTTPAPASKNFIAKKDKPQQDAQGRFVRHEVAAPAASIKPVAPARRVTCAVARAAVLPIARRNTDLTGVACRKGEDVGRK</sequence>
<evidence type="ECO:0000313" key="2">
    <source>
        <dbReference type="Proteomes" id="UP000799754"/>
    </source>
</evidence>
<comment type="caution">
    <text evidence="1">The sequence shown here is derived from an EMBL/GenBank/DDBJ whole genome shotgun (WGS) entry which is preliminary data.</text>
</comment>
<gene>
    <name evidence="1" type="ORF">BU25DRAFT_451553</name>
</gene>
<evidence type="ECO:0000313" key="1">
    <source>
        <dbReference type="EMBL" id="KAF2623116.1"/>
    </source>
</evidence>